<feature type="domain" description="AAA+ ATPase" evidence="2">
    <location>
        <begin position="1313"/>
        <end position="1462"/>
    </location>
</feature>
<sequence length="1765" mass="196495">MSAAAPATAAPETDLADRQVAQAVAQSSSFDLLRKRLGEHGNALFDKAGLLNTARLSEFGRQEMVLRGRARARTENNCVARDMVQLGDLLLFGYNVFIGLRQETKVADVFGLYRLRQDGEQFDLESVPLANTFLHEARFVSEFKELYAYYKNAQLVQLRINQGKLLAAFKIGERVSDVRVFRWNLSESGEAGYIDNRGERDLALPPTHDFEWIQTTREQHVLGKHPHINVLDTLFVETVGGDLTVKIENNTESGLGIYSEPVDDHNQSLNDGDIAYAAVGELILLRMKPYREADYRYLVYSRRTARVTRVDGIGASCVQLPEDHGIVFPDGYILQSGEYKVFDDIPKGLVFKRRVLAPNGEDVLYVFYEREHGLYALLTYNMINKTLAKPLISHGYARFADGDMLLFASESEEPTRHHSMQLWRTAFASDGHAAQQAPRVSFFGKIGNRELVRGLSELYSIAKLVREHAEAPRDQLPTRFVFETLVRQSRRALDAFDWLGAREAHAAGAQVRAMIEVAAATLDEFDKVAAARHGAAQTLEQAGLDNRQLLTETASRLWLSPTEFVESLDQLRLARGRLAGLREQRYMDVARLALFDNALAEEEGRVAGRTVQFLSQDKAFAKVNEELAKKRAQLPNLHTTAELAPLHEALDRGAKNLDGLSELLGTLAVGDATLRTRILNTISGIYADVNKLRAEARQRRKQLSQGESAAEFAAQFQLFGQSVESALEQAESPERCDELLTRLLTQLEDLEGRFAEQEDYLAQIAHKRESVYEALEGRKQGLLDARARRVQAILEAARRILAGVPKRLAQLSDPAQMEAYFASDALLNKLKANIGELRDLGNAVGADDLAGQFKNLREQGQRSLRDRNELVTGNTIRLGKHGFTVNRQALDLTLVAHHGVQTYHLTGTDYYMPLADARLDQLRPYWGMENLAESARVYRAEYLAHQIVLAAQAGSDGWSWDGLLAAVRDPETAAFDDSVRRFAAPRYEEGYQKGLHDHDAAAILRQLVPMLENAGLLRFSPLARAAAVLYWQHLSATPSLQVGAQTLKHQAEQAELMRRQFGSERLWRQVAEQLKASVQKFLTQQQIDTAQWQDGATETPAMLLDECAAYLLAELGAQAGAAARAQTHEWVLSRAGADLAQGLQQHLGRHVAALPWLDETLSWRERWQLATEWLHGFITHQNLDLDLLPEAAASLLSGLPRRIQAAELKCSVGGLLGEHPRLGQRVLALQLNDFMRRLQHHARVIVPACQQLQQLRTTLVQEEKARLRLEQFQAKPLSSFVRNRLVDEVYLPLIGDNLAKQIGAAGEQRRTDSMGMLLLISPPGYGKTTLMEYLADRLGMIFVRINCPVLGHAVTSLDPAGAGNGAARMELEKLNLGLAMGNNVMLYLDDIQHTHPEFLQKFIALADGTRRVEGVWRGESRSYDLRGKRFAIVMAGNPYTESGDVFKIPDMLANRADIYNLGDVLSGREDVFAMSYIENALVSHPQLQPLASRDPQDVYRLIRMAEGAPVAPSELKHSYNTQELGEICAVLQRLFKVRDALLAVNQTYISSAAQDDAYRMEPPFKLQGSYRNMSKLTPKVSALMQDGELDELLRDHYRGEAQTLTTGAEENLLKLAHLLGQPDAAEQARWEALVLDFVRLRKQGGADADGATKVANLLSEIGLQIASLGARLAPAVQINMPEQALLQGAVTSLAKSYEDTLLPLISAMNHKMRLDHSIWDSVRGTAEDIKEIERRLARIVLPSDTAVPKAAKSGDKGKAGIPPEN</sequence>
<reference evidence="3 4" key="1">
    <citation type="submission" date="2018-04" db="EMBL/GenBank/DDBJ databases">
        <title>Massilia violaceinigra sp. nov., a novel purple-pigmented bacterium isolated from Tianshan glacier, Xinjiang, China.</title>
        <authorList>
            <person name="Wang H."/>
        </authorList>
    </citation>
    <scope>NUCLEOTIDE SEQUENCE [LARGE SCALE GENOMIC DNA]</scope>
    <source>
        <strain evidence="3 4">B448-2</strain>
    </source>
</reference>
<dbReference type="SUPFAM" id="SSF52540">
    <property type="entry name" value="P-loop containing nucleoside triphosphate hydrolases"/>
    <property type="match status" value="1"/>
</dbReference>
<evidence type="ECO:0000313" key="4">
    <source>
        <dbReference type="Proteomes" id="UP000241421"/>
    </source>
</evidence>
<comment type="caution">
    <text evidence="3">The sequence shown here is derived from an EMBL/GenBank/DDBJ whole genome shotgun (WGS) entry which is preliminary data.</text>
</comment>
<dbReference type="Proteomes" id="UP000241421">
    <property type="component" value="Unassembled WGS sequence"/>
</dbReference>
<dbReference type="GO" id="GO:0005524">
    <property type="term" value="F:ATP binding"/>
    <property type="evidence" value="ECO:0007669"/>
    <property type="project" value="InterPro"/>
</dbReference>
<evidence type="ECO:0000256" key="1">
    <source>
        <dbReference type="SAM" id="MobiDB-lite"/>
    </source>
</evidence>
<organism evidence="3 4">
    <name type="scientific">Massilia glaciei</name>
    <dbReference type="NCBI Taxonomy" id="1524097"/>
    <lineage>
        <taxon>Bacteria</taxon>
        <taxon>Pseudomonadati</taxon>
        <taxon>Pseudomonadota</taxon>
        <taxon>Betaproteobacteria</taxon>
        <taxon>Burkholderiales</taxon>
        <taxon>Oxalobacteraceae</taxon>
        <taxon>Telluria group</taxon>
        <taxon>Massilia</taxon>
    </lineage>
</organism>
<evidence type="ECO:0000313" key="3">
    <source>
        <dbReference type="EMBL" id="PWF46088.1"/>
    </source>
</evidence>
<dbReference type="InterPro" id="IPR011704">
    <property type="entry name" value="ATPase_dyneun-rel_AAA"/>
</dbReference>
<dbReference type="Gene3D" id="3.40.50.300">
    <property type="entry name" value="P-loop containing nucleotide triphosphate hydrolases"/>
    <property type="match status" value="1"/>
</dbReference>
<dbReference type="EMBL" id="PXWF02000245">
    <property type="protein sequence ID" value="PWF46088.1"/>
    <property type="molecule type" value="Genomic_DNA"/>
</dbReference>
<dbReference type="InterPro" id="IPR027417">
    <property type="entry name" value="P-loop_NTPase"/>
</dbReference>
<proteinExistence type="predicted"/>
<dbReference type="SMART" id="SM00382">
    <property type="entry name" value="AAA"/>
    <property type="match status" value="1"/>
</dbReference>
<dbReference type="InterPro" id="IPR003593">
    <property type="entry name" value="AAA+_ATPase"/>
</dbReference>
<name>A0A2U2HIH2_9BURK</name>
<dbReference type="Pfam" id="PF12458">
    <property type="entry name" value="DUF3686"/>
    <property type="match status" value="1"/>
</dbReference>
<dbReference type="Pfam" id="PF25472">
    <property type="entry name" value="DUF7902"/>
    <property type="match status" value="1"/>
</dbReference>
<protein>
    <submittedName>
        <fullName evidence="3">DNA repair protein</fullName>
    </submittedName>
</protein>
<keyword evidence="4" id="KW-1185">Reference proteome</keyword>
<dbReference type="InterPro" id="IPR020958">
    <property type="entry name" value="DUF3686"/>
</dbReference>
<dbReference type="Pfam" id="PF07728">
    <property type="entry name" value="AAA_5"/>
    <property type="match status" value="1"/>
</dbReference>
<gene>
    <name evidence="3" type="ORF">C7C56_016345</name>
</gene>
<dbReference type="RefSeq" id="WP_106758439.1">
    <property type="nucleotide sequence ID" value="NZ_PXWF02000245.1"/>
</dbReference>
<dbReference type="OrthoDB" id="9814769at2"/>
<evidence type="ECO:0000259" key="2">
    <source>
        <dbReference type="SMART" id="SM00382"/>
    </source>
</evidence>
<accession>A0A2U2HIH2</accession>
<dbReference type="GO" id="GO:0016887">
    <property type="term" value="F:ATP hydrolysis activity"/>
    <property type="evidence" value="ECO:0007669"/>
    <property type="project" value="InterPro"/>
</dbReference>
<dbReference type="InterPro" id="IPR057224">
    <property type="entry name" value="DUF7902"/>
</dbReference>
<feature type="region of interest" description="Disordered" evidence="1">
    <location>
        <begin position="1746"/>
        <end position="1765"/>
    </location>
</feature>